<evidence type="ECO:0000313" key="5">
    <source>
        <dbReference type="EMBL" id="SFW87203.1"/>
    </source>
</evidence>
<dbReference type="Gene3D" id="3.30.300.30">
    <property type="match status" value="2"/>
</dbReference>
<keyword evidence="2" id="KW-0596">Phosphopantetheine</keyword>
<evidence type="ECO:0000313" key="8">
    <source>
        <dbReference type="Proteomes" id="UP001326715"/>
    </source>
</evidence>
<dbReference type="PANTHER" id="PTHR45527:SF1">
    <property type="entry name" value="FATTY ACID SYNTHASE"/>
    <property type="match status" value="1"/>
</dbReference>
<sequence length="1714" mass="192551">METLLTCFTLAESLKNAAMSGKKITLVSGGDDYYSISYRDFYHEVFNIAAALQDLGLKERSELVLIISDNEFFLKLFWACVLTKIIVVPIATGSQEQHKEKVCKILHQLEHPCLIAEENFLRDFDNFLQNTDNTEHINVRRINPHGLRSTGALHMPLLPAIYEDDIAYIQYSSGSTGDPKGVVLTHANLLSNTRAIASRLAITGNDVAFSWLPLTHDMGMICFHLTCVVAGCDQVIMPTTLFIKRPLLWMELSSRLNASILYSPNFGFQYLMKSMESNKQTINWQLDGIRVIVNGAEPISESITRQFCRQLHQYGLKEDTMYPGYGLAEASVAVTLPDAGHRLSFVSCKRDHLQIGENVEIGTPGDPDCLSFANCGYPVNDCLVRIADDEDNVLPPSYVGNIQVKGKNVTGGYYKQPDHTALFTADGWLRTGDVGFTYNDHLIITGRKKNIIIVNGQNYYPHDIEQLIERELNIRPGSIVAIGVSSPHITARVAIFVLFKGNIGAFGQQAVLIRELLAARMDIYPDYILPIRSIPKTTSGKVMHFRLKEDLIRGTFNGEIALMQQLENDLSGDPGGEDISGLLAKVLKQVGVGSDVQPDESLFNAALSSLKALSLINALSRHKFDISFSMLYEAGSINNLETLLKQQKREHDYIGRNIKKSPYETVYPLSWGQKQIYVAHMMAPESANMNICFAVDMKGHLEEEILQQAFQLLIRNNDVLRTAIQWKDNEPMQVLFPAEEVQPVWETEDLTAEINPDALLQKQKQRIARMPFNIEQAPLCRSYLAKVSADTWVFVLSIHHIISDGWSIQLIGKELAALYQLLKNGMAPEPVSEKIQYKDFVFWQQQLLLTEKYQQNRLFWEKYLRDVSAGFRIPVTTNKHTVPEKEMAQGAVFKKHYAAGTTAAINTLAYTHGVSFFSVIISAISLLINKYNYAGTDDMMIGIDTAGRTHPQLEDQIGYFLHVLPVNVKLENGEHYVNFLKKIHQDLLLIYDHQTCHIEEVNTGLQKVTDFSTYNVLVIFQNFEQGLGFDTVFADLETSTAEIENDTCLNDLLFEFSINEDILSLKIKYNTTLYDEAYVSGICHHLGNIVQQVCERPLISVDQVALLLKEERERVLYEFNNTLVDWGTDMELTEFFENQVMRRPEAPALVCGDKVISYDELNQRADKVAAMVADWLGESNNRLVGISTGRNEWLVIGILGILKAGAAYVPVDPEYPEDRIRYVFESSDLRLLLTDGTVHAYGGKVRVCSIPDIITANEITSSTYSHKVPPDTPAYILYTSGSTGQPKGVMVSRGSLTNYIHAFCTYFNISKDDRVVLQSSIAFDTMVEELFPVLFKGGVLVLSEQGGRDIESLCDMIEREHVTVLSVTPLILNELNTRLQFPGTLRVIISGGDELLPSYVDRLLGKVALYNTYGPTETTVCATYFPVTDIRRTHIIGKPIANTQVYILDHTLQPQPVGVPGEICIAGAGVALGYLNKPELTHERFVVNPFGEGRLYRTGDIGCWESDGNVIFSGRRDTQVKIRGYRIELGEIEKCLLGSGLVDQVVVDVLLNDAGKTLVAYYTAKNENLVALREYLHTRLPYYMVPSFFVLLTQLPLTPNGKINRKLLPAPVSSPHSYHAPETPLERDLARLWENVLQRPNVSMNDDFFEIGGQSLKAIQVISRVFKEFSVKLELRDLFINPVFAQFTERVALLMWINTPTKSDLSNNIDEIII</sequence>
<dbReference type="InterPro" id="IPR023213">
    <property type="entry name" value="CAT-like_dom_sf"/>
</dbReference>
<dbReference type="SUPFAM" id="SSF56801">
    <property type="entry name" value="Acetyl-CoA synthetase-like"/>
    <property type="match status" value="2"/>
</dbReference>
<dbReference type="NCBIfam" id="TIGR01733">
    <property type="entry name" value="AA-adenyl-dom"/>
    <property type="match status" value="1"/>
</dbReference>
<dbReference type="SUPFAM" id="SSF52777">
    <property type="entry name" value="CoA-dependent acyltransferases"/>
    <property type="match status" value="2"/>
</dbReference>
<dbReference type="InterPro" id="IPR009081">
    <property type="entry name" value="PP-bd_ACP"/>
</dbReference>
<keyword evidence="8" id="KW-1185">Reference proteome</keyword>
<dbReference type="RefSeq" id="WP_072365607.1">
    <property type="nucleotide sequence ID" value="NZ_CP139972.1"/>
</dbReference>
<evidence type="ECO:0000313" key="7">
    <source>
        <dbReference type="Proteomes" id="UP000183788"/>
    </source>
</evidence>
<dbReference type="Pfam" id="PF00550">
    <property type="entry name" value="PP-binding"/>
    <property type="match status" value="2"/>
</dbReference>
<dbReference type="Gene3D" id="3.30.559.10">
    <property type="entry name" value="Chloramphenicol acetyltransferase-like domain"/>
    <property type="match status" value="1"/>
</dbReference>
<dbReference type="InterPro" id="IPR010071">
    <property type="entry name" value="AA_adenyl_dom"/>
</dbReference>
<evidence type="ECO:0000256" key="2">
    <source>
        <dbReference type="ARBA" id="ARBA00022450"/>
    </source>
</evidence>
<proteinExistence type="predicted"/>
<evidence type="ECO:0000259" key="4">
    <source>
        <dbReference type="PROSITE" id="PS50075"/>
    </source>
</evidence>
<dbReference type="GO" id="GO:0031177">
    <property type="term" value="F:phosphopantetheine binding"/>
    <property type="evidence" value="ECO:0007669"/>
    <property type="project" value="TreeGrafter"/>
</dbReference>
<dbReference type="GO" id="GO:0003824">
    <property type="term" value="F:catalytic activity"/>
    <property type="evidence" value="ECO:0007669"/>
    <property type="project" value="InterPro"/>
</dbReference>
<dbReference type="FunFam" id="2.30.38.10:FF:000001">
    <property type="entry name" value="Non-ribosomal peptide synthetase PvdI"/>
    <property type="match status" value="1"/>
</dbReference>
<dbReference type="EMBL" id="CP140154">
    <property type="protein sequence ID" value="WQG89860.1"/>
    <property type="molecule type" value="Genomic_DNA"/>
</dbReference>
<protein>
    <submittedName>
        <fullName evidence="5">Amino acid adenylation domain-containing protein</fullName>
    </submittedName>
    <submittedName>
        <fullName evidence="6">Non-ribosomal peptide synthetase</fullName>
    </submittedName>
</protein>
<dbReference type="CDD" id="cd05930">
    <property type="entry name" value="A_NRPS"/>
    <property type="match status" value="1"/>
</dbReference>
<gene>
    <name evidence="5" type="ORF">SAMN05661012_06039</name>
    <name evidence="6" type="ORF">SR876_33550</name>
</gene>
<dbReference type="Gene3D" id="1.10.1200.10">
    <property type="entry name" value="ACP-like"/>
    <property type="match status" value="2"/>
</dbReference>
<dbReference type="InterPro" id="IPR042099">
    <property type="entry name" value="ANL_N_sf"/>
</dbReference>
<dbReference type="Gene3D" id="3.40.50.980">
    <property type="match status" value="2"/>
</dbReference>
<dbReference type="FunFam" id="1.10.1200.10:FF:000005">
    <property type="entry name" value="Nonribosomal peptide synthetase 1"/>
    <property type="match status" value="1"/>
</dbReference>
<dbReference type="Gene3D" id="2.30.38.10">
    <property type="entry name" value="Luciferase, Domain 3"/>
    <property type="match status" value="1"/>
</dbReference>
<dbReference type="PROSITE" id="PS00455">
    <property type="entry name" value="AMP_BINDING"/>
    <property type="match status" value="2"/>
</dbReference>
<accession>A0A1K1SSA5</accession>
<name>A0A1K1SSA5_9BACT</name>
<dbReference type="Pfam" id="PF13193">
    <property type="entry name" value="AMP-binding_C"/>
    <property type="match status" value="1"/>
</dbReference>
<dbReference type="InterPro" id="IPR045851">
    <property type="entry name" value="AMP-bd_C_sf"/>
</dbReference>
<dbReference type="InterPro" id="IPR020845">
    <property type="entry name" value="AMP-binding_CS"/>
</dbReference>
<dbReference type="Gene3D" id="3.40.50.12780">
    <property type="entry name" value="N-terminal domain of ligase-like"/>
    <property type="match status" value="1"/>
</dbReference>
<dbReference type="InterPro" id="IPR001242">
    <property type="entry name" value="Condensation_dom"/>
</dbReference>
<evidence type="ECO:0000313" key="6">
    <source>
        <dbReference type="EMBL" id="WQG89860.1"/>
    </source>
</evidence>
<reference evidence="6 8" key="2">
    <citation type="submission" date="2023-11" db="EMBL/GenBank/DDBJ databases">
        <title>MicrobeMod: A computational toolkit for identifying prokaryotic methylation and restriction-modification with nanopore sequencing.</title>
        <authorList>
            <person name="Crits-Christoph A."/>
            <person name="Kang S.C."/>
            <person name="Lee H."/>
            <person name="Ostrov N."/>
        </authorList>
    </citation>
    <scope>NUCLEOTIDE SEQUENCE [LARGE SCALE GENOMIC DNA]</scope>
    <source>
        <strain evidence="6 8">ATCC 23090</strain>
    </source>
</reference>
<keyword evidence="3" id="KW-0597">Phosphoprotein</keyword>
<dbReference type="FunFam" id="3.40.50.980:FF:000001">
    <property type="entry name" value="Non-ribosomal peptide synthetase"/>
    <property type="match status" value="1"/>
</dbReference>
<dbReference type="EMBL" id="FPIZ01000031">
    <property type="protein sequence ID" value="SFW87203.1"/>
    <property type="molecule type" value="Genomic_DNA"/>
</dbReference>
<evidence type="ECO:0000256" key="1">
    <source>
        <dbReference type="ARBA" id="ARBA00001957"/>
    </source>
</evidence>
<dbReference type="InterPro" id="IPR025110">
    <property type="entry name" value="AMP-bd_C"/>
</dbReference>
<evidence type="ECO:0000256" key="3">
    <source>
        <dbReference type="ARBA" id="ARBA00022553"/>
    </source>
</evidence>
<comment type="cofactor">
    <cofactor evidence="1">
        <name>pantetheine 4'-phosphate</name>
        <dbReference type="ChEBI" id="CHEBI:47942"/>
    </cofactor>
</comment>
<dbReference type="PROSITE" id="PS50075">
    <property type="entry name" value="CARRIER"/>
    <property type="match status" value="1"/>
</dbReference>
<dbReference type="OrthoDB" id="9778383at2"/>
<dbReference type="Proteomes" id="UP000183788">
    <property type="component" value="Unassembled WGS sequence"/>
</dbReference>
<organism evidence="5 7">
    <name type="scientific">Chitinophaga sancti</name>
    <dbReference type="NCBI Taxonomy" id="1004"/>
    <lineage>
        <taxon>Bacteria</taxon>
        <taxon>Pseudomonadati</taxon>
        <taxon>Bacteroidota</taxon>
        <taxon>Chitinophagia</taxon>
        <taxon>Chitinophagales</taxon>
        <taxon>Chitinophagaceae</taxon>
        <taxon>Chitinophaga</taxon>
    </lineage>
</organism>
<feature type="domain" description="Carrier" evidence="4">
    <location>
        <begin position="1620"/>
        <end position="1695"/>
    </location>
</feature>
<dbReference type="PANTHER" id="PTHR45527">
    <property type="entry name" value="NONRIBOSOMAL PEPTIDE SYNTHETASE"/>
    <property type="match status" value="1"/>
</dbReference>
<dbReference type="SUPFAM" id="SSF47336">
    <property type="entry name" value="ACP-like"/>
    <property type="match status" value="2"/>
</dbReference>
<dbReference type="Pfam" id="PF00668">
    <property type="entry name" value="Condensation"/>
    <property type="match status" value="1"/>
</dbReference>
<dbReference type="Gene3D" id="3.30.559.30">
    <property type="entry name" value="Nonribosomal peptide synthetase, condensation domain"/>
    <property type="match status" value="1"/>
</dbReference>
<dbReference type="Proteomes" id="UP001326715">
    <property type="component" value="Chromosome"/>
</dbReference>
<dbReference type="InterPro" id="IPR000873">
    <property type="entry name" value="AMP-dep_synth/lig_dom"/>
</dbReference>
<dbReference type="GO" id="GO:0005737">
    <property type="term" value="C:cytoplasm"/>
    <property type="evidence" value="ECO:0007669"/>
    <property type="project" value="TreeGrafter"/>
</dbReference>
<dbReference type="Pfam" id="PF00501">
    <property type="entry name" value="AMP-binding"/>
    <property type="match status" value="2"/>
</dbReference>
<dbReference type="GO" id="GO:0044550">
    <property type="term" value="P:secondary metabolite biosynthetic process"/>
    <property type="evidence" value="ECO:0007669"/>
    <property type="project" value="TreeGrafter"/>
</dbReference>
<dbReference type="STRING" id="1004.SAMN05661012_06039"/>
<reference evidence="5 7" key="1">
    <citation type="submission" date="2016-11" db="EMBL/GenBank/DDBJ databases">
        <authorList>
            <person name="Jaros S."/>
            <person name="Januszkiewicz K."/>
            <person name="Wedrychowicz H."/>
        </authorList>
    </citation>
    <scope>NUCLEOTIDE SEQUENCE [LARGE SCALE GENOMIC DNA]</scope>
    <source>
        <strain evidence="5 7">DSM 784</strain>
    </source>
</reference>
<dbReference type="InterPro" id="IPR036736">
    <property type="entry name" value="ACP-like_sf"/>
</dbReference>
<dbReference type="GO" id="GO:0043041">
    <property type="term" value="P:amino acid activation for nonribosomal peptide biosynthetic process"/>
    <property type="evidence" value="ECO:0007669"/>
    <property type="project" value="TreeGrafter"/>
</dbReference>